<feature type="signal peptide" evidence="1">
    <location>
        <begin position="1"/>
        <end position="22"/>
    </location>
</feature>
<reference evidence="2 3" key="1">
    <citation type="submission" date="2022-03" db="EMBL/GenBank/DDBJ databases">
        <title>Complete genome of Streptomyces rimosus ssp. rimosus R7 (=ATCC 10970).</title>
        <authorList>
            <person name="Beganovic S."/>
            <person name="Ruckert C."/>
            <person name="Busche T."/>
            <person name="Kalinowski J."/>
            <person name="Wittmann C."/>
        </authorList>
    </citation>
    <scope>NUCLEOTIDE SEQUENCE [LARGE SCALE GENOMIC DNA]</scope>
    <source>
        <strain evidence="2 3">R7</strain>
    </source>
</reference>
<evidence type="ECO:0000313" key="3">
    <source>
        <dbReference type="Proteomes" id="UP000829494"/>
    </source>
</evidence>
<feature type="chain" id="PRO_5046957782" evidence="1">
    <location>
        <begin position="23"/>
        <end position="122"/>
    </location>
</feature>
<dbReference type="EMBL" id="CP094298">
    <property type="protein sequence ID" value="UNZ03939.1"/>
    <property type="molecule type" value="Genomic_DNA"/>
</dbReference>
<dbReference type="RefSeq" id="WP_003984642.1">
    <property type="nucleotide sequence ID" value="NZ_CP043497.1"/>
</dbReference>
<dbReference type="GeneID" id="66856961"/>
<keyword evidence="1" id="KW-0732">Signal</keyword>
<evidence type="ECO:0000256" key="1">
    <source>
        <dbReference type="SAM" id="SignalP"/>
    </source>
</evidence>
<proteinExistence type="predicted"/>
<dbReference type="Proteomes" id="UP000829494">
    <property type="component" value="Chromosome"/>
</dbReference>
<evidence type="ECO:0000313" key="2">
    <source>
        <dbReference type="EMBL" id="UNZ03939.1"/>
    </source>
</evidence>
<keyword evidence="3" id="KW-1185">Reference proteome</keyword>
<organism evidence="2 3">
    <name type="scientific">Streptomyces rimosus subsp. rimosus</name>
    <dbReference type="NCBI Taxonomy" id="132474"/>
    <lineage>
        <taxon>Bacteria</taxon>
        <taxon>Bacillati</taxon>
        <taxon>Actinomycetota</taxon>
        <taxon>Actinomycetes</taxon>
        <taxon>Kitasatosporales</taxon>
        <taxon>Streptomycetaceae</taxon>
        <taxon>Streptomyces</taxon>
    </lineage>
</organism>
<accession>A0ABY3Z666</accession>
<name>A0ABY3Z666_STRRM</name>
<protein>
    <submittedName>
        <fullName evidence="2">Uncharacterized protein</fullName>
    </submittedName>
</protein>
<sequence length="122" mass="12229">MRTSKKLVAVAGLVAGSGLIWAGPATARASAPTTTAAAVRALPAGTALSPAQALAAGCTKGGHGQSVGFANCPSSFGKFKVRVWCTWAGSGLSASWRTKYNAASCSTGSVHTESNGIEIIKY</sequence>
<gene>
    <name evidence="2" type="ORF">SRIMR7_17405</name>
</gene>